<dbReference type="KEGG" id="tci:A7K98_03000"/>
<keyword evidence="9 13" id="KW-0472">Membrane</keyword>
<protein>
    <recommendedName>
        <fullName evidence="12">Glutamate/aspartate import permease protein GltK</fullName>
    </recommendedName>
</protein>
<accession>A0A1Y0LGX0</accession>
<feature type="compositionally biased region" description="Polar residues" evidence="14">
    <location>
        <begin position="233"/>
        <end position="251"/>
    </location>
</feature>
<dbReference type="GO" id="GO:0006865">
    <property type="term" value="P:amino acid transport"/>
    <property type="evidence" value="ECO:0007669"/>
    <property type="project" value="UniProtKB-KW"/>
</dbReference>
<evidence type="ECO:0000256" key="7">
    <source>
        <dbReference type="ARBA" id="ARBA00022970"/>
    </source>
</evidence>
<proteinExistence type="inferred from homology"/>
<comment type="function">
    <text evidence="10">Part of the ABC transporter complex GltIJKL involved in glutamate and aspartate uptake. Probably responsible for the translocation of the substrate across the membrane.</text>
</comment>
<keyword evidence="4" id="KW-1003">Cell membrane</keyword>
<sequence length="251" mass="27803">MSDFFTILHNNGMLLLMGQYPQGPLGGILCTLLLSLLAVILAFPVGILIGLARLAHWRWLRVAAACWVYMLRGVPLLMVVFWTYFCVPLLVGHDAGGFATMLCTLVVYESAYIAEIVRGGIQALPAGQNEAARALGMGHLRTLWLVILPQALYNTLPSLVSQLVSIIKDTSLGYVINVPELTYAANQVNNQLLTKPFQVFAIVALGYYLINFSLTWLANRLEKRITDKRQRPQPENNTVTTPMVLSQSQSQ</sequence>
<keyword evidence="5" id="KW-0997">Cell inner membrane</keyword>
<evidence type="ECO:0000256" key="12">
    <source>
        <dbReference type="ARBA" id="ARBA00073645"/>
    </source>
</evidence>
<keyword evidence="7" id="KW-0029">Amino-acid transport</keyword>
<dbReference type="Proteomes" id="UP000195814">
    <property type="component" value="Chromosome"/>
</dbReference>
<dbReference type="AlphaFoldDB" id="A0A1Y0LGX0"/>
<dbReference type="PANTHER" id="PTHR30614">
    <property type="entry name" value="MEMBRANE COMPONENT OF AMINO ACID ABC TRANSPORTER"/>
    <property type="match status" value="1"/>
</dbReference>
<feature type="transmembrane region" description="Helical" evidence="13">
    <location>
        <begin position="25"/>
        <end position="52"/>
    </location>
</feature>
<dbReference type="InterPro" id="IPR043429">
    <property type="entry name" value="ArtM/GltK/GlnP/TcyL/YhdX-like"/>
</dbReference>
<dbReference type="EMBL" id="CP015579">
    <property type="protein sequence ID" value="ARU92851.1"/>
    <property type="molecule type" value="Genomic_DNA"/>
</dbReference>
<dbReference type="CDD" id="cd06261">
    <property type="entry name" value="TM_PBP2"/>
    <property type="match status" value="1"/>
</dbReference>
<dbReference type="InterPro" id="IPR000515">
    <property type="entry name" value="MetI-like"/>
</dbReference>
<evidence type="ECO:0000313" key="18">
    <source>
        <dbReference type="Proteomes" id="UP000195729"/>
    </source>
</evidence>
<keyword evidence="3 13" id="KW-0813">Transport</keyword>
<feature type="region of interest" description="Disordered" evidence="14">
    <location>
        <begin position="227"/>
        <end position="251"/>
    </location>
</feature>
<dbReference type="Proteomes" id="UP000195729">
    <property type="component" value="Chromosome"/>
</dbReference>
<dbReference type="InterPro" id="IPR035906">
    <property type="entry name" value="MetI-like_sf"/>
</dbReference>
<dbReference type="PROSITE" id="PS50928">
    <property type="entry name" value="ABC_TM1"/>
    <property type="match status" value="1"/>
</dbReference>
<comment type="similarity">
    <text evidence="2">Belongs to the binding-protein-dependent transport system permease family. HisMQ subfamily.</text>
</comment>
<evidence type="ECO:0000256" key="2">
    <source>
        <dbReference type="ARBA" id="ARBA00010072"/>
    </source>
</evidence>
<evidence type="ECO:0000256" key="10">
    <source>
        <dbReference type="ARBA" id="ARBA00060298"/>
    </source>
</evidence>
<dbReference type="FunFam" id="1.10.3720.10:FF:000006">
    <property type="entry name" value="Glutamate/aspartate ABC transporter, permease protein GltK"/>
    <property type="match status" value="1"/>
</dbReference>
<evidence type="ECO:0000256" key="13">
    <source>
        <dbReference type="RuleBase" id="RU363032"/>
    </source>
</evidence>
<keyword evidence="6 13" id="KW-0812">Transmembrane</keyword>
<comment type="subunit">
    <text evidence="11">The complex is composed of two ATP-binding proteins (GltL), two transmembrane proteins (GltJ and GltK) and a solute-binding protein (GltI).</text>
</comment>
<name>A0A1Y0LGX0_TATCI</name>
<organism evidence="16 19">
    <name type="scientific">Tatumella citrea</name>
    <name type="common">Pantoea citrea</name>
    <dbReference type="NCBI Taxonomy" id="53336"/>
    <lineage>
        <taxon>Bacteria</taxon>
        <taxon>Pseudomonadati</taxon>
        <taxon>Pseudomonadota</taxon>
        <taxon>Gammaproteobacteria</taxon>
        <taxon>Enterobacterales</taxon>
        <taxon>Erwiniaceae</taxon>
        <taxon>Tatumella</taxon>
    </lineage>
</organism>
<dbReference type="NCBIfam" id="TIGR01726">
    <property type="entry name" value="HEQRo_perm_3TM"/>
    <property type="match status" value="1"/>
</dbReference>
<reference evidence="18 19" key="1">
    <citation type="submission" date="2016-05" db="EMBL/GenBank/DDBJ databases">
        <title>Complete genome sequence of two 2,5-diketo-D-glunonic acid producing strain Tatumella citrea.</title>
        <authorList>
            <person name="Duan C."/>
            <person name="Yang J."/>
            <person name="Yang S."/>
        </authorList>
    </citation>
    <scope>NUCLEOTIDE SEQUENCE [LARGE SCALE GENOMIC DNA]</scope>
    <source>
        <strain evidence="17 18">ATCC 39140</strain>
        <strain evidence="16 19">DSM 13699</strain>
    </source>
</reference>
<keyword evidence="8 13" id="KW-1133">Transmembrane helix</keyword>
<evidence type="ECO:0000256" key="9">
    <source>
        <dbReference type="ARBA" id="ARBA00023136"/>
    </source>
</evidence>
<comment type="subcellular location">
    <subcellularLocation>
        <location evidence="1">Cell inner membrane</location>
        <topology evidence="1">Multi-pass membrane protein</topology>
    </subcellularLocation>
    <subcellularLocation>
        <location evidence="13">Cell membrane</location>
        <topology evidence="13">Multi-pass membrane protein</topology>
    </subcellularLocation>
</comment>
<dbReference type="PANTHER" id="PTHR30614:SF21">
    <property type="entry name" value="AMINO ACID ABC TRANSPORTER PERMEASE"/>
    <property type="match status" value="1"/>
</dbReference>
<evidence type="ECO:0000256" key="11">
    <source>
        <dbReference type="ARBA" id="ARBA00062718"/>
    </source>
</evidence>
<keyword evidence="18" id="KW-1185">Reference proteome</keyword>
<evidence type="ECO:0000313" key="17">
    <source>
        <dbReference type="EMBL" id="ARU96889.1"/>
    </source>
</evidence>
<evidence type="ECO:0000256" key="3">
    <source>
        <dbReference type="ARBA" id="ARBA00022448"/>
    </source>
</evidence>
<dbReference type="GO" id="GO:0022857">
    <property type="term" value="F:transmembrane transporter activity"/>
    <property type="evidence" value="ECO:0007669"/>
    <property type="project" value="InterPro"/>
</dbReference>
<feature type="transmembrane region" description="Helical" evidence="13">
    <location>
        <begin position="197"/>
        <end position="219"/>
    </location>
</feature>
<dbReference type="EMBL" id="CP015581">
    <property type="protein sequence ID" value="ARU96889.1"/>
    <property type="molecule type" value="Genomic_DNA"/>
</dbReference>
<evidence type="ECO:0000259" key="15">
    <source>
        <dbReference type="PROSITE" id="PS50928"/>
    </source>
</evidence>
<gene>
    <name evidence="16" type="ORF">A7K98_03000</name>
    <name evidence="17" type="ORF">A7K99_03000</name>
</gene>
<dbReference type="OrthoDB" id="9809799at2"/>
<evidence type="ECO:0000256" key="14">
    <source>
        <dbReference type="SAM" id="MobiDB-lite"/>
    </source>
</evidence>
<feature type="domain" description="ABC transmembrane type-1" evidence="15">
    <location>
        <begin position="28"/>
        <end position="218"/>
    </location>
</feature>
<evidence type="ECO:0000256" key="8">
    <source>
        <dbReference type="ARBA" id="ARBA00022989"/>
    </source>
</evidence>
<dbReference type="SUPFAM" id="SSF161098">
    <property type="entry name" value="MetI-like"/>
    <property type="match status" value="1"/>
</dbReference>
<evidence type="ECO:0000313" key="19">
    <source>
        <dbReference type="Proteomes" id="UP000195814"/>
    </source>
</evidence>
<dbReference type="Gene3D" id="1.10.3720.10">
    <property type="entry name" value="MetI-like"/>
    <property type="match status" value="1"/>
</dbReference>
<dbReference type="InterPro" id="IPR010065">
    <property type="entry name" value="AA_ABC_transptr_permease_3TM"/>
</dbReference>
<evidence type="ECO:0000313" key="16">
    <source>
        <dbReference type="EMBL" id="ARU92851.1"/>
    </source>
</evidence>
<evidence type="ECO:0000256" key="4">
    <source>
        <dbReference type="ARBA" id="ARBA00022475"/>
    </source>
</evidence>
<dbReference type="Pfam" id="PF00528">
    <property type="entry name" value="BPD_transp_1"/>
    <property type="match status" value="1"/>
</dbReference>
<evidence type="ECO:0000256" key="1">
    <source>
        <dbReference type="ARBA" id="ARBA00004429"/>
    </source>
</evidence>
<dbReference type="GO" id="GO:0043190">
    <property type="term" value="C:ATP-binding cassette (ABC) transporter complex"/>
    <property type="evidence" value="ECO:0007669"/>
    <property type="project" value="InterPro"/>
</dbReference>
<feature type="transmembrane region" description="Helical" evidence="13">
    <location>
        <begin position="64"/>
        <end position="85"/>
    </location>
</feature>
<evidence type="ECO:0000256" key="5">
    <source>
        <dbReference type="ARBA" id="ARBA00022519"/>
    </source>
</evidence>
<evidence type="ECO:0000256" key="6">
    <source>
        <dbReference type="ARBA" id="ARBA00022692"/>
    </source>
</evidence>
<dbReference type="RefSeq" id="WP_087487240.1">
    <property type="nucleotide sequence ID" value="NZ_CP015579.1"/>
</dbReference>